<feature type="domain" description="Gram-positive cocci surface proteins LPxTG" evidence="7">
    <location>
        <begin position="135"/>
        <end position="171"/>
    </location>
</feature>
<keyword evidence="1" id="KW-0134">Cell wall</keyword>
<name>A0A426U0W2_9CHLR</name>
<protein>
    <submittedName>
        <fullName evidence="8">Lipo-like protein</fullName>
    </submittedName>
</protein>
<dbReference type="PANTHER" id="PTHR38013:SF1">
    <property type="entry name" value="GLYCOPROTEIN_POLYSACCHARIDE METABOLISM"/>
    <property type="match status" value="1"/>
</dbReference>
<accession>A0A426U0W2</accession>
<keyword evidence="2" id="KW-0964">Secreted</keyword>
<comment type="caution">
    <text evidence="8">The sequence shown here is derived from an EMBL/GenBank/DDBJ whole genome shotgun (WGS) entry which is preliminary data.</text>
</comment>
<dbReference type="InterPro" id="IPR019931">
    <property type="entry name" value="LPXTG_anchor"/>
</dbReference>
<evidence type="ECO:0000256" key="5">
    <source>
        <dbReference type="SAM" id="Phobius"/>
    </source>
</evidence>
<dbReference type="InterPro" id="IPR039366">
    <property type="entry name" value="Pilotin"/>
</dbReference>
<evidence type="ECO:0000256" key="6">
    <source>
        <dbReference type="SAM" id="SignalP"/>
    </source>
</evidence>
<dbReference type="Proteomes" id="UP000280307">
    <property type="component" value="Unassembled WGS sequence"/>
</dbReference>
<gene>
    <name evidence="8" type="ORF">EI684_09735</name>
</gene>
<keyword evidence="4" id="KW-0572">Peptidoglycan-anchor</keyword>
<dbReference type="AlphaFoldDB" id="A0A426U0W2"/>
<reference evidence="8 9" key="1">
    <citation type="submission" date="2018-12" db="EMBL/GenBank/DDBJ databases">
        <title>Genome Sequence of Candidatus Viridilinea halotolerans isolated from saline sulfide-rich spring.</title>
        <authorList>
            <person name="Grouzdev D.S."/>
            <person name="Burganskaya E.I."/>
            <person name="Krutkina M.S."/>
            <person name="Sukhacheva M.V."/>
            <person name="Gorlenko V.M."/>
        </authorList>
    </citation>
    <scope>NUCLEOTIDE SEQUENCE [LARGE SCALE GENOMIC DNA]</scope>
    <source>
        <strain evidence="8">Chok-6</strain>
    </source>
</reference>
<dbReference type="EMBL" id="RSAS01000374">
    <property type="protein sequence ID" value="RRR72797.1"/>
    <property type="molecule type" value="Genomic_DNA"/>
</dbReference>
<dbReference type="PANTHER" id="PTHR38013">
    <property type="entry name" value="GLYCOPROTEIN/POLYSACCHARIDE METABOLISM"/>
    <property type="match status" value="1"/>
</dbReference>
<feature type="transmembrane region" description="Helical" evidence="5">
    <location>
        <begin position="150"/>
        <end position="168"/>
    </location>
</feature>
<evidence type="ECO:0000313" key="9">
    <source>
        <dbReference type="Proteomes" id="UP000280307"/>
    </source>
</evidence>
<sequence length="175" mass="18425">MRLNGIIMFGFVCALLLLASPNLVQAQAGAIAGTLTYRERIALPSNAIVTVQVAELPENGAPQVIAEQRFNTNGAQPPFRYTVNYDPARINNDARYTVQANISVDGQARFATGQVFPVITRGAGVNDVNITLASVAGQGQNLPPTSNGTILLLVAGLALSVAALSYVLRKRYGGA</sequence>
<evidence type="ECO:0000256" key="2">
    <source>
        <dbReference type="ARBA" id="ARBA00022525"/>
    </source>
</evidence>
<feature type="signal peptide" evidence="6">
    <location>
        <begin position="1"/>
        <end position="26"/>
    </location>
</feature>
<keyword evidence="5" id="KW-1133">Transmembrane helix</keyword>
<evidence type="ECO:0000256" key="1">
    <source>
        <dbReference type="ARBA" id="ARBA00022512"/>
    </source>
</evidence>
<keyword evidence="3 6" id="KW-0732">Signal</keyword>
<feature type="chain" id="PRO_5019573532" evidence="6">
    <location>
        <begin position="27"/>
        <end position="175"/>
    </location>
</feature>
<keyword evidence="5" id="KW-0812">Transmembrane</keyword>
<organism evidence="8 9">
    <name type="scientific">Candidatus Viridilinea halotolerans</name>
    <dbReference type="NCBI Taxonomy" id="2491704"/>
    <lineage>
        <taxon>Bacteria</taxon>
        <taxon>Bacillati</taxon>
        <taxon>Chloroflexota</taxon>
        <taxon>Chloroflexia</taxon>
        <taxon>Chloroflexales</taxon>
        <taxon>Chloroflexineae</taxon>
        <taxon>Oscillochloridaceae</taxon>
        <taxon>Candidatus Viridilinea</taxon>
    </lineage>
</organism>
<dbReference type="Pfam" id="PF00746">
    <property type="entry name" value="Gram_pos_anchor"/>
    <property type="match status" value="1"/>
</dbReference>
<evidence type="ECO:0000313" key="8">
    <source>
        <dbReference type="EMBL" id="RRR72797.1"/>
    </source>
</evidence>
<proteinExistence type="predicted"/>
<keyword evidence="5" id="KW-0472">Membrane</keyword>
<dbReference type="Pfam" id="PF09619">
    <property type="entry name" value="YscW"/>
    <property type="match status" value="1"/>
</dbReference>
<evidence type="ECO:0000256" key="3">
    <source>
        <dbReference type="ARBA" id="ARBA00022729"/>
    </source>
</evidence>
<dbReference type="InterPro" id="IPR053196">
    <property type="entry name" value="Lipoprotein_YbaY-like"/>
</dbReference>
<evidence type="ECO:0000259" key="7">
    <source>
        <dbReference type="Pfam" id="PF00746"/>
    </source>
</evidence>
<evidence type="ECO:0000256" key="4">
    <source>
        <dbReference type="ARBA" id="ARBA00023088"/>
    </source>
</evidence>